<dbReference type="Proteomes" id="UP001589810">
    <property type="component" value="Unassembled WGS sequence"/>
</dbReference>
<dbReference type="RefSeq" id="WP_273941844.1">
    <property type="nucleotide sequence ID" value="NZ_CP097263.1"/>
</dbReference>
<reference evidence="6 7" key="1">
    <citation type="submission" date="2024-09" db="EMBL/GenBank/DDBJ databases">
        <authorList>
            <person name="Sun Q."/>
            <person name="Mori K."/>
        </authorList>
    </citation>
    <scope>NUCLEOTIDE SEQUENCE [LARGE SCALE GENOMIC DNA]</scope>
    <source>
        <strain evidence="6 7">TBRC 1432</strain>
    </source>
</reference>
<keyword evidence="2" id="KW-0805">Transcription regulation</keyword>
<keyword evidence="7" id="KW-1185">Reference proteome</keyword>
<dbReference type="EMBL" id="JBHLUD010000019">
    <property type="protein sequence ID" value="MFC0548741.1"/>
    <property type="molecule type" value="Genomic_DNA"/>
</dbReference>
<dbReference type="InterPro" id="IPR005119">
    <property type="entry name" value="LysR_subst-bd"/>
</dbReference>
<dbReference type="PANTHER" id="PTHR30419">
    <property type="entry name" value="HTH-TYPE TRANSCRIPTIONAL REGULATOR YBHD"/>
    <property type="match status" value="1"/>
</dbReference>
<comment type="similarity">
    <text evidence="1">Belongs to the LysR transcriptional regulatory family.</text>
</comment>
<dbReference type="SUPFAM" id="SSF46785">
    <property type="entry name" value="Winged helix' DNA-binding domain"/>
    <property type="match status" value="1"/>
</dbReference>
<evidence type="ECO:0000256" key="2">
    <source>
        <dbReference type="ARBA" id="ARBA00023015"/>
    </source>
</evidence>
<feature type="domain" description="HTH lysR-type" evidence="5">
    <location>
        <begin position="3"/>
        <end position="60"/>
    </location>
</feature>
<dbReference type="InterPro" id="IPR050950">
    <property type="entry name" value="HTH-type_LysR_regulators"/>
</dbReference>
<dbReference type="Gene3D" id="1.10.10.10">
    <property type="entry name" value="Winged helix-like DNA-binding domain superfamily/Winged helix DNA-binding domain"/>
    <property type="match status" value="1"/>
</dbReference>
<dbReference type="InterPro" id="IPR000847">
    <property type="entry name" value="LysR_HTH_N"/>
</dbReference>
<dbReference type="SUPFAM" id="SSF53850">
    <property type="entry name" value="Periplasmic binding protein-like II"/>
    <property type="match status" value="1"/>
</dbReference>
<sequence>MDLTLHQMEIFAAVARTRSFTRAADELVLSQPVVSRTIGEMERKLRTPLFVRTTRSVDLTEAGVEFLGVATHVLTSYRRGLDRFAGYQAGERRQITVGVLPSIAAVVLPTVLSGYLEAYPGVQVRLADGTNAEILDLLRDGTADLAITEVGPASADFAVDPFLDDPFVAVLPPGHPLAGPSTLTWADLAAEPFIEFSPDSSIRRLADLGLAQAGVLPLRHLETRTVATAGGMIAAGLGVSAMPELVLPLLAATPVITRPLAEPVITRRIAVHRRADEPCPLAVRRLVERLLA</sequence>
<dbReference type="InterPro" id="IPR036390">
    <property type="entry name" value="WH_DNA-bd_sf"/>
</dbReference>
<comment type="caution">
    <text evidence="6">The sequence shown here is derived from an EMBL/GenBank/DDBJ whole genome shotgun (WGS) entry which is preliminary data.</text>
</comment>
<evidence type="ECO:0000256" key="3">
    <source>
        <dbReference type="ARBA" id="ARBA00023125"/>
    </source>
</evidence>
<evidence type="ECO:0000313" key="7">
    <source>
        <dbReference type="Proteomes" id="UP001589810"/>
    </source>
</evidence>
<protein>
    <submittedName>
        <fullName evidence="6">LysR family transcriptional regulator</fullName>
    </submittedName>
</protein>
<keyword evidence="3" id="KW-0238">DNA-binding</keyword>
<evidence type="ECO:0000259" key="5">
    <source>
        <dbReference type="PROSITE" id="PS50931"/>
    </source>
</evidence>
<dbReference type="Gene3D" id="3.40.190.10">
    <property type="entry name" value="Periplasmic binding protein-like II"/>
    <property type="match status" value="2"/>
</dbReference>
<accession>A0ABV6N9V0</accession>
<dbReference type="Pfam" id="PF03466">
    <property type="entry name" value="LysR_substrate"/>
    <property type="match status" value="1"/>
</dbReference>
<evidence type="ECO:0000256" key="4">
    <source>
        <dbReference type="ARBA" id="ARBA00023163"/>
    </source>
</evidence>
<dbReference type="PROSITE" id="PS50931">
    <property type="entry name" value="HTH_LYSR"/>
    <property type="match status" value="1"/>
</dbReference>
<organism evidence="6 7">
    <name type="scientific">Kutzneria chonburiensis</name>
    <dbReference type="NCBI Taxonomy" id="1483604"/>
    <lineage>
        <taxon>Bacteria</taxon>
        <taxon>Bacillati</taxon>
        <taxon>Actinomycetota</taxon>
        <taxon>Actinomycetes</taxon>
        <taxon>Pseudonocardiales</taxon>
        <taxon>Pseudonocardiaceae</taxon>
        <taxon>Kutzneria</taxon>
    </lineage>
</organism>
<proteinExistence type="inferred from homology"/>
<dbReference type="CDD" id="cd08440">
    <property type="entry name" value="PBP2_LTTR_like_4"/>
    <property type="match status" value="1"/>
</dbReference>
<dbReference type="Pfam" id="PF00126">
    <property type="entry name" value="HTH_1"/>
    <property type="match status" value="1"/>
</dbReference>
<dbReference type="PRINTS" id="PR00039">
    <property type="entry name" value="HTHLYSR"/>
</dbReference>
<name>A0ABV6N9V0_9PSEU</name>
<evidence type="ECO:0000256" key="1">
    <source>
        <dbReference type="ARBA" id="ARBA00009437"/>
    </source>
</evidence>
<keyword evidence="4" id="KW-0804">Transcription</keyword>
<dbReference type="InterPro" id="IPR036388">
    <property type="entry name" value="WH-like_DNA-bd_sf"/>
</dbReference>
<gene>
    <name evidence="6" type="ORF">ACFFH7_45040</name>
</gene>
<evidence type="ECO:0000313" key="6">
    <source>
        <dbReference type="EMBL" id="MFC0548741.1"/>
    </source>
</evidence>